<dbReference type="Pfam" id="PF01381">
    <property type="entry name" value="HTH_3"/>
    <property type="match status" value="1"/>
</dbReference>
<dbReference type="AlphaFoldDB" id="A0A1V2TM93"/>
<keyword evidence="3" id="KW-1185">Reference proteome</keyword>
<dbReference type="RefSeq" id="WP_077114587.1">
    <property type="nucleotide sequence ID" value="NZ_MUKP01000010.1"/>
</dbReference>
<evidence type="ECO:0000313" key="3">
    <source>
        <dbReference type="Proteomes" id="UP000188836"/>
    </source>
</evidence>
<sequence>MRRQQLIDARKSSGKTQEQIAQFVGVDRTTLGKWERDASTPHLSQRGRYADALGITIQELNAMLSGVSLGADEMPEWLTTYLAMEQSATTLRAHESRAVYGMLQTPRYVEYLAGRAGIAGLSASFVQRTVDQRLHRQKRVRNGDLKVDVIQPEYALHLRVGDESVMAEQLLTMAELADLPNVTIRITTYDAGRYEARRLGDFVLLTHPWGNPRVHIEGYKGGEFLTDASTVAYFTAALDEANRIALTPSESREFILNLAEVWSKR</sequence>
<dbReference type="InterPro" id="IPR043917">
    <property type="entry name" value="DUF5753"/>
</dbReference>
<proteinExistence type="predicted"/>
<organism evidence="2 3">
    <name type="scientific">Nocardia donostiensis</name>
    <dbReference type="NCBI Taxonomy" id="1538463"/>
    <lineage>
        <taxon>Bacteria</taxon>
        <taxon>Bacillati</taxon>
        <taxon>Actinomycetota</taxon>
        <taxon>Actinomycetes</taxon>
        <taxon>Mycobacteriales</taxon>
        <taxon>Nocardiaceae</taxon>
        <taxon>Nocardia</taxon>
    </lineage>
</organism>
<dbReference type="PROSITE" id="PS50943">
    <property type="entry name" value="HTH_CROC1"/>
    <property type="match status" value="1"/>
</dbReference>
<dbReference type="SUPFAM" id="SSF47413">
    <property type="entry name" value="lambda repressor-like DNA-binding domains"/>
    <property type="match status" value="1"/>
</dbReference>
<gene>
    <name evidence="2" type="ORF">B0T46_01525</name>
</gene>
<reference evidence="2 3" key="1">
    <citation type="journal article" date="2016" name="Antonie Van Leeuwenhoek">
        <title>Nocardia donostiensis sp. nov., isolated from human respiratory specimens.</title>
        <authorList>
            <person name="Ercibengoa M."/>
            <person name="Bell M."/>
            <person name="Marimon J.M."/>
            <person name="Humrighouse B."/>
            <person name="Klenk H.P."/>
            <person name="Potter G."/>
            <person name="Perez-Trallero E."/>
        </authorList>
    </citation>
    <scope>NUCLEOTIDE SEQUENCE [LARGE SCALE GENOMIC DNA]</scope>
    <source>
        <strain evidence="2 3">X1655</strain>
    </source>
</reference>
<comment type="caution">
    <text evidence="2">The sequence shown here is derived from an EMBL/GenBank/DDBJ whole genome shotgun (WGS) entry which is preliminary data.</text>
</comment>
<evidence type="ECO:0000259" key="1">
    <source>
        <dbReference type="PROSITE" id="PS50943"/>
    </source>
</evidence>
<dbReference type="InterPro" id="IPR010982">
    <property type="entry name" value="Lambda_DNA-bd_dom_sf"/>
</dbReference>
<name>A0A1V2TM93_9NOCA</name>
<protein>
    <recommendedName>
        <fullName evidence="1">HTH cro/C1-type domain-containing protein</fullName>
    </recommendedName>
</protein>
<evidence type="ECO:0000313" key="2">
    <source>
        <dbReference type="EMBL" id="ONM50606.1"/>
    </source>
</evidence>
<dbReference type="Proteomes" id="UP000188836">
    <property type="component" value="Unassembled WGS sequence"/>
</dbReference>
<accession>A0A1V2TM93</accession>
<dbReference type="GO" id="GO:0003677">
    <property type="term" value="F:DNA binding"/>
    <property type="evidence" value="ECO:0007669"/>
    <property type="project" value="InterPro"/>
</dbReference>
<dbReference type="InterPro" id="IPR001387">
    <property type="entry name" value="Cro/C1-type_HTH"/>
</dbReference>
<dbReference type="CDD" id="cd00093">
    <property type="entry name" value="HTH_XRE"/>
    <property type="match status" value="1"/>
</dbReference>
<dbReference type="EMBL" id="MUMY01000001">
    <property type="protein sequence ID" value="ONM50606.1"/>
    <property type="molecule type" value="Genomic_DNA"/>
</dbReference>
<dbReference type="Pfam" id="PF19054">
    <property type="entry name" value="DUF5753"/>
    <property type="match status" value="1"/>
</dbReference>
<feature type="domain" description="HTH cro/C1-type" evidence="1">
    <location>
        <begin position="6"/>
        <end position="60"/>
    </location>
</feature>
<dbReference type="Gene3D" id="1.10.260.40">
    <property type="entry name" value="lambda repressor-like DNA-binding domains"/>
    <property type="match status" value="1"/>
</dbReference>
<dbReference type="SMART" id="SM00530">
    <property type="entry name" value="HTH_XRE"/>
    <property type="match status" value="1"/>
</dbReference>